<comment type="similarity">
    <text evidence="2 10">Belongs to the disproportionating enzyme family.</text>
</comment>
<evidence type="ECO:0000256" key="6">
    <source>
        <dbReference type="ARBA" id="ARBA00022679"/>
    </source>
</evidence>
<evidence type="ECO:0000313" key="11">
    <source>
        <dbReference type="EMBL" id="NJC73568.1"/>
    </source>
</evidence>
<dbReference type="SUPFAM" id="SSF51445">
    <property type="entry name" value="(Trans)glycosidases"/>
    <property type="match status" value="1"/>
</dbReference>
<dbReference type="PANTHER" id="PTHR32438:SF5">
    <property type="entry name" value="4-ALPHA-GLUCANOTRANSFERASE DPE1, CHLOROPLASTIC_AMYLOPLASTIC"/>
    <property type="match status" value="1"/>
</dbReference>
<name>A0ABX0Y823_9ACTN</name>
<evidence type="ECO:0000256" key="10">
    <source>
        <dbReference type="RuleBase" id="RU361207"/>
    </source>
</evidence>
<dbReference type="Pfam" id="PF02446">
    <property type="entry name" value="Glyco_hydro_77"/>
    <property type="match status" value="1"/>
</dbReference>
<dbReference type="GO" id="GO:0004134">
    <property type="term" value="F:4-alpha-glucanotransferase activity"/>
    <property type="evidence" value="ECO:0007669"/>
    <property type="project" value="UniProtKB-EC"/>
</dbReference>
<evidence type="ECO:0000256" key="5">
    <source>
        <dbReference type="ARBA" id="ARBA00022676"/>
    </source>
</evidence>
<gene>
    <name evidence="11" type="primary">malQ</name>
    <name evidence="11" type="ORF">HC031_28145</name>
</gene>
<dbReference type="NCBIfam" id="TIGR00217">
    <property type="entry name" value="malQ"/>
    <property type="match status" value="1"/>
</dbReference>
<dbReference type="PANTHER" id="PTHR32438">
    <property type="entry name" value="4-ALPHA-GLUCANOTRANSFERASE DPE1, CHLOROPLASTIC/AMYLOPLASTIC"/>
    <property type="match status" value="1"/>
</dbReference>
<protein>
    <recommendedName>
        <fullName evidence="4 10">4-alpha-glucanotransferase</fullName>
        <ecNumber evidence="3 10">2.4.1.25</ecNumber>
    </recommendedName>
    <alternativeName>
        <fullName evidence="8 10">Amylomaltase</fullName>
    </alternativeName>
    <alternativeName>
        <fullName evidence="9 10">Disproportionating enzyme</fullName>
    </alternativeName>
</protein>
<evidence type="ECO:0000256" key="4">
    <source>
        <dbReference type="ARBA" id="ARBA00020295"/>
    </source>
</evidence>
<organism evidence="11 12">
    <name type="scientific">Planosporangium thailandense</name>
    <dbReference type="NCBI Taxonomy" id="765197"/>
    <lineage>
        <taxon>Bacteria</taxon>
        <taxon>Bacillati</taxon>
        <taxon>Actinomycetota</taxon>
        <taxon>Actinomycetes</taxon>
        <taxon>Micromonosporales</taxon>
        <taxon>Micromonosporaceae</taxon>
        <taxon>Planosporangium</taxon>
    </lineage>
</organism>
<evidence type="ECO:0000256" key="3">
    <source>
        <dbReference type="ARBA" id="ARBA00012560"/>
    </source>
</evidence>
<evidence type="ECO:0000256" key="7">
    <source>
        <dbReference type="ARBA" id="ARBA00023277"/>
    </source>
</evidence>
<keyword evidence="5 10" id="KW-0328">Glycosyltransferase</keyword>
<dbReference type="InterPro" id="IPR017853">
    <property type="entry name" value="GH"/>
</dbReference>
<dbReference type="EC" id="2.4.1.25" evidence="3 10"/>
<evidence type="ECO:0000256" key="1">
    <source>
        <dbReference type="ARBA" id="ARBA00000439"/>
    </source>
</evidence>
<keyword evidence="6 10" id="KW-0808">Transferase</keyword>
<evidence type="ECO:0000256" key="8">
    <source>
        <dbReference type="ARBA" id="ARBA00031423"/>
    </source>
</evidence>
<keyword evidence="7 10" id="KW-0119">Carbohydrate metabolism</keyword>
<evidence type="ECO:0000256" key="9">
    <source>
        <dbReference type="ARBA" id="ARBA00031501"/>
    </source>
</evidence>
<keyword evidence="12" id="KW-1185">Reference proteome</keyword>
<reference evidence="11 12" key="1">
    <citation type="submission" date="2020-03" db="EMBL/GenBank/DDBJ databases">
        <title>WGS of the type strain of Planosporangium spp.</title>
        <authorList>
            <person name="Thawai C."/>
        </authorList>
    </citation>
    <scope>NUCLEOTIDE SEQUENCE [LARGE SCALE GENOMIC DNA]</scope>
    <source>
        <strain evidence="11 12">TBRC 5610</strain>
    </source>
</reference>
<comment type="caution">
    <text evidence="11">The sequence shown here is derived from an EMBL/GenBank/DDBJ whole genome shotgun (WGS) entry which is preliminary data.</text>
</comment>
<comment type="catalytic activity">
    <reaction evidence="1 10">
        <text>Transfers a segment of a (1-&gt;4)-alpha-D-glucan to a new position in an acceptor, which may be glucose or a (1-&gt;4)-alpha-D-glucan.</text>
        <dbReference type="EC" id="2.4.1.25"/>
    </reaction>
</comment>
<dbReference type="Gene3D" id="3.20.20.80">
    <property type="entry name" value="Glycosidases"/>
    <property type="match status" value="1"/>
</dbReference>
<accession>A0ABX0Y823</accession>
<proteinExistence type="inferred from homology"/>
<sequence length="646" mass="70076">MAAAHGVATAYEDWRHRRVEVDPDVIRTILGLLDVEADTPAAVRRELARVRERDRADRPPPTVVVRPGERWRLPGGAGGAALDDSGAAYEVRDGASVDLPLGWYHLDSGAGRSTLVVAPRRLPAPPPAWGWMLQLYALHSARSWGIGDLADLRAFTDWAAGTGDAGLVLLNPLHAVATVPAVQPSPYSPSSRRFANPVYLAVEETEAYRRAAPGVRAAVDALRTNADGGHIDYDHVWRSKRAALELLFPYVDGGAAAARDPALRDFAAFCALAESHGADWRRWPEHLRRPGPKAVAEAGDRVAFHAWLQQELGRQLGHAQDGARRAGMPVGLVHDLAVGVDPGGADGWLLQDVLARGVTAGAPPDGFNRQGQDWGLAAWRPDRLAATGYAAFRDMLRSVLAHAGGVRVDHVMGLWRLWWVPPGASPDQGTYVSYDDEAMLAVLALEAHRAGAVVVAEDLGTVEPRVTRALRDMNILGSQVLWFTREETAGDEVAPFRPPSEWPAGAMASISTHDLPTAAGMLSGGHVRVRAELGLLGGDVEAEADRARADRRELVALLRREGLVGDDAADDELVIGMHRLLAASPCRFLLASPYDILGEVRQPNLPGTVDQYPNWRIRLPETLEEMRADPRMRRVASILGRARPRR</sequence>
<dbReference type="InterPro" id="IPR003385">
    <property type="entry name" value="Glyco_hydro_77"/>
</dbReference>
<evidence type="ECO:0000256" key="2">
    <source>
        <dbReference type="ARBA" id="ARBA00005684"/>
    </source>
</evidence>
<dbReference type="Proteomes" id="UP000722989">
    <property type="component" value="Unassembled WGS sequence"/>
</dbReference>
<dbReference type="EMBL" id="JAATVY010000032">
    <property type="protein sequence ID" value="NJC73568.1"/>
    <property type="molecule type" value="Genomic_DNA"/>
</dbReference>
<evidence type="ECO:0000313" key="12">
    <source>
        <dbReference type="Proteomes" id="UP000722989"/>
    </source>
</evidence>